<dbReference type="InterPro" id="IPR018692">
    <property type="entry name" value="DUF2189"/>
</dbReference>
<dbReference type="RefSeq" id="WP_367952403.1">
    <property type="nucleotide sequence ID" value="NZ_JBDPGJ010000001.1"/>
</dbReference>
<accession>A0ABV3SCQ7</accession>
<feature type="transmembrane region" description="Helical" evidence="1">
    <location>
        <begin position="205"/>
        <end position="226"/>
    </location>
</feature>
<feature type="transmembrane region" description="Helical" evidence="1">
    <location>
        <begin position="45"/>
        <end position="68"/>
    </location>
</feature>
<feature type="transmembrane region" description="Helical" evidence="1">
    <location>
        <begin position="232"/>
        <end position="252"/>
    </location>
</feature>
<feature type="transmembrane region" description="Helical" evidence="1">
    <location>
        <begin position="169"/>
        <end position="193"/>
    </location>
</feature>
<sequence length="268" mass="29608">MAELSSGTPPPVARPTGMPQIRELSVGDIRAALMNGLSDFAHAPLYGLFFGGVFALAGIVIVLALTWWNIPWMIYPFAIGFPLIGPFAAAGLYEVSRRLETGSPLVWSEVLSVVWAQRGRELSWMAFVMLFVFWMWMYQVRLLIALFLGRMSFSTLEKFMTIVFTTEQGWIFLAAGHVVGAAIALVLFSITVISIPLLMDRQLDFVTAMITSVRTVLMSPILMIGWGIVVTLAMLLACAPFFLGLLIVLPVLGHATWHLYRRAVLPAA</sequence>
<evidence type="ECO:0000256" key="1">
    <source>
        <dbReference type="SAM" id="Phobius"/>
    </source>
</evidence>
<dbReference type="Proteomes" id="UP001556692">
    <property type="component" value="Unassembled WGS sequence"/>
</dbReference>
<evidence type="ECO:0000313" key="3">
    <source>
        <dbReference type="Proteomes" id="UP001556692"/>
    </source>
</evidence>
<gene>
    <name evidence="2" type="ORF">ABGN05_02445</name>
</gene>
<name>A0ABV3SCQ7_9HYPH</name>
<evidence type="ECO:0000313" key="2">
    <source>
        <dbReference type="EMBL" id="MEX0404517.1"/>
    </source>
</evidence>
<feature type="transmembrane region" description="Helical" evidence="1">
    <location>
        <begin position="124"/>
        <end position="149"/>
    </location>
</feature>
<keyword evidence="3" id="KW-1185">Reference proteome</keyword>
<keyword evidence="1" id="KW-1133">Transmembrane helix</keyword>
<dbReference type="EMBL" id="JBDPGJ010000001">
    <property type="protein sequence ID" value="MEX0404517.1"/>
    <property type="molecule type" value="Genomic_DNA"/>
</dbReference>
<dbReference type="Pfam" id="PF09955">
    <property type="entry name" value="DUF2189"/>
    <property type="match status" value="1"/>
</dbReference>
<organism evidence="2 3">
    <name type="scientific">Aquibium pacificus</name>
    <dbReference type="NCBI Taxonomy" id="3153579"/>
    <lineage>
        <taxon>Bacteria</taxon>
        <taxon>Pseudomonadati</taxon>
        <taxon>Pseudomonadota</taxon>
        <taxon>Alphaproteobacteria</taxon>
        <taxon>Hyphomicrobiales</taxon>
        <taxon>Phyllobacteriaceae</taxon>
        <taxon>Aquibium</taxon>
    </lineage>
</organism>
<proteinExistence type="predicted"/>
<keyword evidence="1" id="KW-0812">Transmembrane</keyword>
<reference evidence="2 3" key="1">
    <citation type="submission" date="2024-05" db="EMBL/GenBank/DDBJ databases">
        <authorList>
            <person name="Jiang F."/>
        </authorList>
    </citation>
    <scope>NUCLEOTIDE SEQUENCE [LARGE SCALE GENOMIC DNA]</scope>
    <source>
        <strain evidence="2 3">LZ166</strain>
    </source>
</reference>
<protein>
    <submittedName>
        <fullName evidence="2">DUF2189 domain-containing protein</fullName>
    </submittedName>
</protein>
<feature type="transmembrane region" description="Helical" evidence="1">
    <location>
        <begin position="74"/>
        <end position="93"/>
    </location>
</feature>
<keyword evidence="1" id="KW-0472">Membrane</keyword>
<comment type="caution">
    <text evidence="2">The sequence shown here is derived from an EMBL/GenBank/DDBJ whole genome shotgun (WGS) entry which is preliminary data.</text>
</comment>